<name>A0AA96WI63_9CYAN</name>
<gene>
    <name evidence="2" type="ORF">HJG54_21105</name>
</gene>
<organism evidence="2">
    <name type="scientific">Leptolyngbya sp. NK1-12</name>
    <dbReference type="NCBI Taxonomy" id="2547451"/>
    <lineage>
        <taxon>Bacteria</taxon>
        <taxon>Bacillati</taxon>
        <taxon>Cyanobacteriota</taxon>
        <taxon>Cyanophyceae</taxon>
        <taxon>Leptolyngbyales</taxon>
        <taxon>Leptolyngbyaceae</taxon>
        <taxon>Leptolyngbya group</taxon>
        <taxon>Leptolyngbya</taxon>
    </lineage>
</organism>
<dbReference type="AlphaFoldDB" id="A0AA96WI63"/>
<dbReference type="PANTHER" id="PTHR43792">
    <property type="entry name" value="GNAT FAMILY, PUTATIVE (AFU_ORTHOLOGUE AFUA_3G00765)-RELATED-RELATED"/>
    <property type="match status" value="1"/>
</dbReference>
<dbReference type="InterPro" id="IPR000182">
    <property type="entry name" value="GNAT_dom"/>
</dbReference>
<accession>A0AA96WI63</accession>
<protein>
    <submittedName>
        <fullName evidence="2">GNAT family N-acetyltransferase</fullName>
    </submittedName>
</protein>
<feature type="domain" description="N-acetyltransferase" evidence="1">
    <location>
        <begin position="9"/>
        <end position="167"/>
    </location>
</feature>
<sequence length="173" mass="20079">MTTLETDRLLLRLFREADLDAYAEMCADPEAMQYIGPGHPLSRAESWRSMATMLGHWQLRGYGLWAVEEKASREMIGRIGCWNPEGWPEFEIGWMLRRPFWGKGLATEAAKASIEYAFQILGRTHIVSLIVPQNQRSIRVAERLGEKLEGRTEIFGREVLIYGLEREDWLEHR</sequence>
<dbReference type="InterPro" id="IPR051531">
    <property type="entry name" value="N-acetyltransferase"/>
</dbReference>
<dbReference type="GO" id="GO:0016747">
    <property type="term" value="F:acyltransferase activity, transferring groups other than amino-acyl groups"/>
    <property type="evidence" value="ECO:0007669"/>
    <property type="project" value="InterPro"/>
</dbReference>
<dbReference type="InterPro" id="IPR016181">
    <property type="entry name" value="Acyl_CoA_acyltransferase"/>
</dbReference>
<dbReference type="PANTHER" id="PTHR43792:SF1">
    <property type="entry name" value="N-ACETYLTRANSFERASE DOMAIN-CONTAINING PROTEIN"/>
    <property type="match status" value="1"/>
</dbReference>
<dbReference type="RefSeq" id="WP_316431215.1">
    <property type="nucleotide sequence ID" value="NZ_CP053586.1"/>
</dbReference>
<dbReference type="PROSITE" id="PS51186">
    <property type="entry name" value="GNAT"/>
    <property type="match status" value="1"/>
</dbReference>
<dbReference type="Gene3D" id="3.40.630.30">
    <property type="match status" value="1"/>
</dbReference>
<evidence type="ECO:0000259" key="1">
    <source>
        <dbReference type="PROSITE" id="PS51186"/>
    </source>
</evidence>
<dbReference type="Pfam" id="PF13302">
    <property type="entry name" value="Acetyltransf_3"/>
    <property type="match status" value="1"/>
</dbReference>
<dbReference type="EMBL" id="CP053586">
    <property type="protein sequence ID" value="WNZ25100.1"/>
    <property type="molecule type" value="Genomic_DNA"/>
</dbReference>
<proteinExistence type="predicted"/>
<reference evidence="2" key="1">
    <citation type="submission" date="2020-05" db="EMBL/GenBank/DDBJ databases">
        <authorList>
            <person name="Zhu T."/>
            <person name="Keshari N."/>
            <person name="Lu X."/>
        </authorList>
    </citation>
    <scope>NUCLEOTIDE SEQUENCE</scope>
    <source>
        <strain evidence="2">NK1-12</strain>
    </source>
</reference>
<dbReference type="SUPFAM" id="SSF55729">
    <property type="entry name" value="Acyl-CoA N-acyltransferases (Nat)"/>
    <property type="match status" value="1"/>
</dbReference>
<evidence type="ECO:0000313" key="2">
    <source>
        <dbReference type="EMBL" id="WNZ25100.1"/>
    </source>
</evidence>